<reference evidence="1 2" key="1">
    <citation type="journal article" date="2014" name="Genome Biol. Evol.">
        <title>The genome of the myxosporean Thelohanellus kitauei shows adaptations to nutrient acquisition within its fish host.</title>
        <authorList>
            <person name="Yang Y."/>
            <person name="Xiong J."/>
            <person name="Zhou Z."/>
            <person name="Huo F."/>
            <person name="Miao W."/>
            <person name="Ran C."/>
            <person name="Liu Y."/>
            <person name="Zhang J."/>
            <person name="Feng J."/>
            <person name="Wang M."/>
            <person name="Wang M."/>
            <person name="Wang L."/>
            <person name="Yao B."/>
        </authorList>
    </citation>
    <scope>NUCLEOTIDE SEQUENCE [LARGE SCALE GENOMIC DNA]</scope>
    <source>
        <strain evidence="1">Wuqing</strain>
    </source>
</reference>
<dbReference type="PANTHER" id="PTHR45913">
    <property type="entry name" value="EPM2A-INTERACTING PROTEIN 1"/>
    <property type="match status" value="1"/>
</dbReference>
<gene>
    <name evidence="1" type="ORF">RF11_14573</name>
</gene>
<keyword evidence="2" id="KW-1185">Reference proteome</keyword>
<protein>
    <recommendedName>
        <fullName evidence="3">General transcription factor II-I repeat domain-containing protein 2</fullName>
    </recommendedName>
</protein>
<dbReference type="EMBL" id="JWZT01000717">
    <property type="protein sequence ID" value="KII73677.1"/>
    <property type="molecule type" value="Genomic_DNA"/>
</dbReference>
<name>A0A0C2NI48_THEKT</name>
<proteinExistence type="predicted"/>
<dbReference type="PANTHER" id="PTHR45913:SF5">
    <property type="entry name" value="GENERAL TRANSCRIPTION FACTOR II-I REPEAT DOMAIN-CONTAINING PROTEIN 2A-LIKE PROTEIN"/>
    <property type="match status" value="1"/>
</dbReference>
<evidence type="ECO:0000313" key="1">
    <source>
        <dbReference type="EMBL" id="KII73677.1"/>
    </source>
</evidence>
<sequence length="152" mass="18189">MSWMLLFDISKFRSSALNRREFGQFLSDMNEEYGKRRLHYEGKVNLFTNLRDEVYAFKIKLRLFIRQGTEGVLDAFPKIKARLLENTFNVLQYQLKLESLLEAFESRFDEFEKDKETGALFTNFYLFPESKIDKLHENLKPEIFKLTCNSIF</sequence>
<dbReference type="AlphaFoldDB" id="A0A0C2NI48"/>
<evidence type="ECO:0000313" key="2">
    <source>
        <dbReference type="Proteomes" id="UP000031668"/>
    </source>
</evidence>
<dbReference type="Proteomes" id="UP000031668">
    <property type="component" value="Unassembled WGS sequence"/>
</dbReference>
<accession>A0A0C2NI48</accession>
<organism evidence="1 2">
    <name type="scientific">Thelohanellus kitauei</name>
    <name type="common">Myxosporean</name>
    <dbReference type="NCBI Taxonomy" id="669202"/>
    <lineage>
        <taxon>Eukaryota</taxon>
        <taxon>Metazoa</taxon>
        <taxon>Cnidaria</taxon>
        <taxon>Myxozoa</taxon>
        <taxon>Myxosporea</taxon>
        <taxon>Bivalvulida</taxon>
        <taxon>Platysporina</taxon>
        <taxon>Myxobolidae</taxon>
        <taxon>Thelohanellus</taxon>
    </lineage>
</organism>
<evidence type="ECO:0008006" key="3">
    <source>
        <dbReference type="Google" id="ProtNLM"/>
    </source>
</evidence>
<comment type="caution">
    <text evidence="1">The sequence shown here is derived from an EMBL/GenBank/DDBJ whole genome shotgun (WGS) entry which is preliminary data.</text>
</comment>